<feature type="region of interest" description="Disordered" evidence="7">
    <location>
        <begin position="343"/>
        <end position="363"/>
    </location>
</feature>
<feature type="compositionally biased region" description="Basic residues" evidence="7">
    <location>
        <begin position="351"/>
        <end position="363"/>
    </location>
</feature>
<gene>
    <name evidence="9" type="ORF">DEM25_013960</name>
</gene>
<evidence type="ECO:0000313" key="10">
    <source>
        <dbReference type="Proteomes" id="UP000246132"/>
    </source>
</evidence>
<keyword evidence="10" id="KW-1185">Reference proteome</keyword>
<dbReference type="GO" id="GO:0008705">
    <property type="term" value="F:methionine synthase activity"/>
    <property type="evidence" value="ECO:0007669"/>
    <property type="project" value="TreeGrafter"/>
</dbReference>
<dbReference type="Pfam" id="PF00809">
    <property type="entry name" value="Pterin_bind"/>
    <property type="match status" value="1"/>
</dbReference>
<sequence>MTRTVVASATKETIIGFDQPFCVIGERINPTGRKVLNEELERDDFSRVEADAIAQVAAGATVLDINSGAVFSGKMAEDPRYADNNFVEPMLMPKLIEVVQNVTDCPLCIDSSVPGALENGLKAAKGRPLLNSVTGEEERLELVLPLVKKYDVPVVAISNDDTGISEDPDVRFAVAKKIVERAADYGIPAHDIVVDPLVMPIGAMATAGHQVFTLVRRLREELGVNTTCGASNISFGLPNRHGINNAFLPMAFAAGMTSAIMNPVALPVGPTKIAEKRAEVEAAGIVLPPDMDDETFVRLFGLGSTKPRPGKEMEAIRAANFLLNHDDGGGDWIKFNKPASASAANTNARAGGRRGGRAARARG</sequence>
<dbReference type="InterPro" id="IPR000489">
    <property type="entry name" value="Pterin-binding_dom"/>
</dbReference>
<keyword evidence="4 9" id="KW-0808">Transferase</keyword>
<keyword evidence="6" id="KW-0170">Cobalt</keyword>
<evidence type="ECO:0000259" key="8">
    <source>
        <dbReference type="PROSITE" id="PS50972"/>
    </source>
</evidence>
<dbReference type="PROSITE" id="PS50972">
    <property type="entry name" value="PTERIN_BINDING"/>
    <property type="match status" value="1"/>
</dbReference>
<feature type="domain" description="Pterin-binding" evidence="8">
    <location>
        <begin position="21"/>
        <end position="279"/>
    </location>
</feature>
<evidence type="ECO:0000256" key="5">
    <source>
        <dbReference type="ARBA" id="ARBA00022723"/>
    </source>
</evidence>
<dbReference type="Gene3D" id="3.20.20.20">
    <property type="entry name" value="Dihydropteroate synthase-like"/>
    <property type="match status" value="1"/>
</dbReference>
<reference evidence="9 10" key="1">
    <citation type="journal article" date="2018" name="Int. J. Syst. Bacteriol.">
        <title>Oceaniradius stylonemae gen. nov., sp. nov., isolated from a red alga, Stylonema cornu-cervi.</title>
        <authorList>
            <person name="Jeong S."/>
        </authorList>
    </citation>
    <scope>NUCLEOTIDE SEQUENCE [LARGE SCALE GENOMIC DNA]</scope>
    <source>
        <strain evidence="9 10">StC1</strain>
    </source>
</reference>
<dbReference type="GO" id="GO:0031419">
    <property type="term" value="F:cobalamin binding"/>
    <property type="evidence" value="ECO:0007669"/>
    <property type="project" value="UniProtKB-KW"/>
</dbReference>
<dbReference type="InterPro" id="IPR050554">
    <property type="entry name" value="Met_Synthase/Corrinoid"/>
</dbReference>
<evidence type="ECO:0000256" key="2">
    <source>
        <dbReference type="ARBA" id="ARBA00022603"/>
    </source>
</evidence>
<keyword evidence="3" id="KW-0846">Cobalamin</keyword>
<dbReference type="GO" id="GO:0050667">
    <property type="term" value="P:homocysteine metabolic process"/>
    <property type="evidence" value="ECO:0007669"/>
    <property type="project" value="TreeGrafter"/>
</dbReference>
<dbReference type="GO" id="GO:0005829">
    <property type="term" value="C:cytosol"/>
    <property type="evidence" value="ECO:0007669"/>
    <property type="project" value="TreeGrafter"/>
</dbReference>
<dbReference type="NCBIfam" id="NF005719">
    <property type="entry name" value="PRK07535.1"/>
    <property type="match status" value="1"/>
</dbReference>
<dbReference type="EMBL" id="QFWV02000008">
    <property type="protein sequence ID" value="RKF05705.1"/>
    <property type="molecule type" value="Genomic_DNA"/>
</dbReference>
<dbReference type="PANTHER" id="PTHR45833:SF1">
    <property type="entry name" value="METHIONINE SYNTHASE"/>
    <property type="match status" value="1"/>
</dbReference>
<dbReference type="InterPro" id="IPR011005">
    <property type="entry name" value="Dihydropteroate_synth-like_sf"/>
</dbReference>
<dbReference type="OrthoDB" id="9803687at2"/>
<dbReference type="GO" id="GO:0046872">
    <property type="term" value="F:metal ion binding"/>
    <property type="evidence" value="ECO:0007669"/>
    <property type="project" value="UniProtKB-KW"/>
</dbReference>
<keyword evidence="5" id="KW-0479">Metal-binding</keyword>
<comment type="similarity">
    <text evidence="1">Belongs to the vitamin-B12 dependent methionine synthase family.</text>
</comment>
<proteinExistence type="inferred from homology"/>
<name>A0A3A8A685_9HYPH</name>
<dbReference type="RefSeq" id="WP_109766335.1">
    <property type="nucleotide sequence ID" value="NZ_JASHJQ010000010.1"/>
</dbReference>
<evidence type="ECO:0000256" key="6">
    <source>
        <dbReference type="ARBA" id="ARBA00023285"/>
    </source>
</evidence>
<evidence type="ECO:0000256" key="3">
    <source>
        <dbReference type="ARBA" id="ARBA00022628"/>
    </source>
</evidence>
<evidence type="ECO:0000256" key="1">
    <source>
        <dbReference type="ARBA" id="ARBA00010398"/>
    </source>
</evidence>
<dbReference type="Proteomes" id="UP000246132">
    <property type="component" value="Unassembled WGS sequence"/>
</dbReference>
<dbReference type="SUPFAM" id="SSF51717">
    <property type="entry name" value="Dihydropteroate synthetase-like"/>
    <property type="match status" value="1"/>
</dbReference>
<comment type="caution">
    <text evidence="9">The sequence shown here is derived from an EMBL/GenBank/DDBJ whole genome shotgun (WGS) entry which is preliminary data.</text>
</comment>
<evidence type="ECO:0000256" key="7">
    <source>
        <dbReference type="SAM" id="MobiDB-lite"/>
    </source>
</evidence>
<evidence type="ECO:0000256" key="4">
    <source>
        <dbReference type="ARBA" id="ARBA00022679"/>
    </source>
</evidence>
<dbReference type="GO" id="GO:0046653">
    <property type="term" value="P:tetrahydrofolate metabolic process"/>
    <property type="evidence" value="ECO:0007669"/>
    <property type="project" value="TreeGrafter"/>
</dbReference>
<dbReference type="GO" id="GO:0032259">
    <property type="term" value="P:methylation"/>
    <property type="evidence" value="ECO:0007669"/>
    <property type="project" value="UniProtKB-KW"/>
</dbReference>
<keyword evidence="2 9" id="KW-0489">Methyltransferase</keyword>
<protein>
    <submittedName>
        <fullName evidence="9">Methyltetrahydrofolate cobalamin methyltransferase</fullName>
    </submittedName>
</protein>
<organism evidence="9 10">
    <name type="scientific">Oceaniradius stylonematis</name>
    <dbReference type="NCBI Taxonomy" id="2184161"/>
    <lineage>
        <taxon>Bacteria</taxon>
        <taxon>Pseudomonadati</taxon>
        <taxon>Pseudomonadota</taxon>
        <taxon>Alphaproteobacteria</taxon>
        <taxon>Hyphomicrobiales</taxon>
        <taxon>Ahrensiaceae</taxon>
        <taxon>Oceaniradius</taxon>
    </lineage>
</organism>
<accession>A0A3A8A685</accession>
<dbReference type="AlphaFoldDB" id="A0A3A8A685"/>
<dbReference type="PANTHER" id="PTHR45833">
    <property type="entry name" value="METHIONINE SYNTHASE"/>
    <property type="match status" value="1"/>
</dbReference>
<evidence type="ECO:0000313" key="9">
    <source>
        <dbReference type="EMBL" id="RKF05705.1"/>
    </source>
</evidence>